<organism evidence="8 9">
    <name type="scientific">Arthrobotrys flagrans</name>
    <name type="common">Nematode-trapping fungus</name>
    <name type="synonym">Trichothecium flagrans</name>
    <dbReference type="NCBI Taxonomy" id="97331"/>
    <lineage>
        <taxon>Eukaryota</taxon>
        <taxon>Fungi</taxon>
        <taxon>Dikarya</taxon>
        <taxon>Ascomycota</taxon>
        <taxon>Pezizomycotina</taxon>
        <taxon>Orbiliomycetes</taxon>
        <taxon>Orbiliales</taxon>
        <taxon>Orbiliaceae</taxon>
        <taxon>Arthrobotrys</taxon>
    </lineage>
</organism>
<comment type="catalytic activity">
    <reaction evidence="1">
        <text>a uridine in mRNA = a pseudouridine in mRNA</text>
        <dbReference type="Rhea" id="RHEA:56644"/>
        <dbReference type="Rhea" id="RHEA-COMP:14658"/>
        <dbReference type="Rhea" id="RHEA-COMP:14659"/>
        <dbReference type="ChEBI" id="CHEBI:65314"/>
        <dbReference type="ChEBI" id="CHEBI:65315"/>
    </reaction>
</comment>
<dbReference type="AlphaFoldDB" id="A0A437A0P3"/>
<comment type="similarity">
    <text evidence="2">Belongs to the pseudouridine synthase TruB family.</text>
</comment>
<feature type="domain" description="Pseudouridine synthase II N-terminal" evidence="7">
    <location>
        <begin position="67"/>
        <end position="197"/>
    </location>
</feature>
<evidence type="ECO:0000256" key="2">
    <source>
        <dbReference type="ARBA" id="ARBA00008999"/>
    </source>
</evidence>
<dbReference type="GO" id="GO:0006400">
    <property type="term" value="P:tRNA modification"/>
    <property type="evidence" value="ECO:0007669"/>
    <property type="project" value="TreeGrafter"/>
</dbReference>
<gene>
    <name evidence="8" type="ORF">DFL_006326</name>
</gene>
<reference evidence="8 9" key="1">
    <citation type="submission" date="2019-01" db="EMBL/GenBank/DDBJ databases">
        <title>Intercellular communication is required for trap formation in the nematode-trapping fungus Duddingtonia flagrans.</title>
        <authorList>
            <person name="Youssar L."/>
            <person name="Wernet V."/>
            <person name="Hensel N."/>
            <person name="Hildebrandt H.-G."/>
            <person name="Fischer R."/>
        </authorList>
    </citation>
    <scope>NUCLEOTIDE SEQUENCE [LARGE SCALE GENOMIC DNA]</scope>
    <source>
        <strain evidence="8 9">CBS H-5679</strain>
    </source>
</reference>
<dbReference type="Proteomes" id="UP000283090">
    <property type="component" value="Unassembled WGS sequence"/>
</dbReference>
<accession>A0A437A0P3</accession>
<dbReference type="InterPro" id="IPR020103">
    <property type="entry name" value="PsdUridine_synth_cat_dom_sf"/>
</dbReference>
<evidence type="ECO:0000256" key="4">
    <source>
        <dbReference type="ARBA" id="ARBA00022694"/>
    </source>
</evidence>
<dbReference type="PANTHER" id="PTHR13767">
    <property type="entry name" value="TRNA-PSEUDOURIDINE SYNTHASE"/>
    <property type="match status" value="1"/>
</dbReference>
<feature type="compositionally biased region" description="Basic residues" evidence="6">
    <location>
        <begin position="53"/>
        <end position="62"/>
    </location>
</feature>
<feature type="region of interest" description="Disordered" evidence="6">
    <location>
        <begin position="275"/>
        <end position="319"/>
    </location>
</feature>
<dbReference type="GO" id="GO:0003723">
    <property type="term" value="F:RNA binding"/>
    <property type="evidence" value="ECO:0007669"/>
    <property type="project" value="InterPro"/>
</dbReference>
<proteinExistence type="inferred from homology"/>
<dbReference type="Pfam" id="PF01509">
    <property type="entry name" value="TruB_N"/>
    <property type="match status" value="1"/>
</dbReference>
<dbReference type="VEuPathDB" id="FungiDB:DFL_006326"/>
<dbReference type="GO" id="GO:1990481">
    <property type="term" value="P:mRNA pseudouridine synthesis"/>
    <property type="evidence" value="ECO:0007669"/>
    <property type="project" value="TreeGrafter"/>
</dbReference>
<feature type="compositionally biased region" description="Basic and acidic residues" evidence="6">
    <location>
        <begin position="287"/>
        <end position="305"/>
    </location>
</feature>
<evidence type="ECO:0000259" key="7">
    <source>
        <dbReference type="Pfam" id="PF01509"/>
    </source>
</evidence>
<feature type="region of interest" description="Disordered" evidence="6">
    <location>
        <begin position="45"/>
        <end position="72"/>
    </location>
</feature>
<dbReference type="GeneID" id="93588637"/>
<evidence type="ECO:0000313" key="9">
    <source>
        <dbReference type="Proteomes" id="UP000283090"/>
    </source>
</evidence>
<comment type="caution">
    <text evidence="8">The sequence shown here is derived from an EMBL/GenBank/DDBJ whole genome shotgun (WGS) entry which is preliminary data.</text>
</comment>
<evidence type="ECO:0000256" key="3">
    <source>
        <dbReference type="ARBA" id="ARBA00012787"/>
    </source>
</evidence>
<dbReference type="STRING" id="97331.A0A437A0P3"/>
<evidence type="ECO:0000256" key="6">
    <source>
        <dbReference type="SAM" id="MobiDB-lite"/>
    </source>
</evidence>
<dbReference type="HAMAP" id="MF_01080">
    <property type="entry name" value="TruB_bact"/>
    <property type="match status" value="1"/>
</dbReference>
<dbReference type="GO" id="GO:0160148">
    <property type="term" value="F:tRNA pseudouridine(55) synthase activity"/>
    <property type="evidence" value="ECO:0007669"/>
    <property type="project" value="UniProtKB-EC"/>
</dbReference>
<evidence type="ECO:0000256" key="5">
    <source>
        <dbReference type="ARBA" id="ARBA00023235"/>
    </source>
</evidence>
<keyword evidence="9" id="KW-1185">Reference proteome</keyword>
<dbReference type="GO" id="GO:0005634">
    <property type="term" value="C:nucleus"/>
    <property type="evidence" value="ECO:0007669"/>
    <property type="project" value="TreeGrafter"/>
</dbReference>
<evidence type="ECO:0000256" key="1">
    <source>
        <dbReference type="ARBA" id="ARBA00001166"/>
    </source>
</evidence>
<dbReference type="SUPFAM" id="SSF55120">
    <property type="entry name" value="Pseudouridine synthase"/>
    <property type="match status" value="1"/>
</dbReference>
<dbReference type="PANTHER" id="PTHR13767:SF2">
    <property type="entry name" value="PSEUDOURIDYLATE SYNTHASE TRUB1"/>
    <property type="match status" value="1"/>
</dbReference>
<sequence>MVTDGIIAVNKPAGRTSAQVLRNLQVTFGKSEFFADHLEAQKAYAAHQDKRHSYTRRSRKNRKGDTQVKLGHGGTLDPMATGVLIVGVGNGTKRLSSYLDCTKEYEAVAIFGISTDTYDKEGQITARKPYGHITKEAVEGVLDKFRGDICQRPPMFSALNLNGKRLYEYAREGIPIPVEIKKRPCTISSLEITKFEAGDSGHEWEYPTREASEVDKAAAKAYQELGMGVDKEEDLKSGIDLGPNAVSDQEFEAAEKRKATAHAVRTERLAKRSKKYYDQKNGIETPQEEKKEGEGEGEAESEREPTPPPPPPVYHEEGKPPVVHLKMTVSRGTYVRSIAHDIGEALGSAATLVALTRSRQGEYELGKNVIAWEDFKPGNDAWVEQVKESLAKSQEDADQF</sequence>
<keyword evidence="5" id="KW-0413">Isomerase</keyword>
<dbReference type="InterPro" id="IPR002501">
    <property type="entry name" value="PsdUridine_synth_N"/>
</dbReference>
<name>A0A437A0P3_ARTFL</name>
<dbReference type="OrthoDB" id="9995526at2759"/>
<protein>
    <recommendedName>
        <fullName evidence="3">tRNA pseudouridine(55) synthase</fullName>
        <ecNumber evidence="3">5.4.99.25</ecNumber>
    </recommendedName>
</protein>
<dbReference type="EC" id="5.4.99.25" evidence="3"/>
<evidence type="ECO:0000313" key="8">
    <source>
        <dbReference type="EMBL" id="RVD84585.1"/>
    </source>
</evidence>
<keyword evidence="4" id="KW-0819">tRNA processing</keyword>
<dbReference type="Gene3D" id="3.30.2350.10">
    <property type="entry name" value="Pseudouridine synthase"/>
    <property type="match status" value="1"/>
</dbReference>
<dbReference type="RefSeq" id="XP_067490129.1">
    <property type="nucleotide sequence ID" value="XM_067635729.1"/>
</dbReference>
<dbReference type="EMBL" id="SAEB01000007">
    <property type="protein sequence ID" value="RVD84585.1"/>
    <property type="molecule type" value="Genomic_DNA"/>
</dbReference>
<dbReference type="InterPro" id="IPR014780">
    <property type="entry name" value="tRNA_psdUridine_synth_TruB"/>
</dbReference>